<evidence type="ECO:0000313" key="2">
    <source>
        <dbReference type="EMBL" id="KAF5336766.1"/>
    </source>
</evidence>
<feature type="compositionally biased region" description="Polar residues" evidence="1">
    <location>
        <begin position="480"/>
        <end position="492"/>
    </location>
</feature>
<sequence length="715" mass="76310">MPSSMAEGDRPSSDLPNPDSSFSFSHPVETSTVRYDRGDSYTTHRTHSTGSWVASPSLSVPAQEQLSAPSPATVRPSSGILGLHTTNPDPDLEAEYMNVPRHVSGIASGYRNAKIDGTPDLQGPKKKGFIGGFVRGLRRIPKAVIGGPPTGPTNFASRRRPSVGTDTFGSLPRYASSPPTPVAASHPRAGRLEQLHETPAAAAESNRILPPSLMPGAGVHRHRSTKRRPANHNIYVTPPQHSTSPTPHFPQPDLSGSISIPQQQPVGDGAEVLPSTSPHLTHIEVDDSQPHISAELSSRSRPSAAQVPLPDVSTGLGASLAVNPQPTPDYRRMSMIGVTSPASTISYDPSFTTELNGPLRFLSALSALPWVASGRITADYQPGLSRGGWGWKRIAVSIDKDGAAVLPDHHRHGERRRGKVPDGIIYTPVPKPMMSWYTGIPSNKAAAGKANVSRWLHSVQRDTIDLLSSGGSGSAARSSVMTGRSRSIPQTPTRERKRRSYGPGQKLYFAPNQFSFLNTDPKTAARVARRAQRDSGTTRTTRSERPTRHSTRTTHRHRERERLTSPSRATGGMPGMTPMYPHGYVPAASYQPNMPSMSMSSPLTQPAAPVYVLQTQSTAPLGHAANPGNILEQQMNAMNHSPSSVGAVPLLSPVYMQVVSGPPPAVPGDASPPGFAGRGAGGGYSHMPGQYPRYPTPADYPGPTHHGDTDHTTAV</sequence>
<feature type="region of interest" description="Disordered" evidence="1">
    <location>
        <begin position="467"/>
        <end position="505"/>
    </location>
</feature>
<evidence type="ECO:0000256" key="1">
    <source>
        <dbReference type="SAM" id="MobiDB-lite"/>
    </source>
</evidence>
<dbReference type="Proteomes" id="UP000559256">
    <property type="component" value="Unassembled WGS sequence"/>
</dbReference>
<feature type="compositionally biased region" description="Polar residues" evidence="1">
    <location>
        <begin position="14"/>
        <end position="33"/>
    </location>
</feature>
<feature type="region of interest" description="Disordered" evidence="1">
    <location>
        <begin position="143"/>
        <end position="186"/>
    </location>
</feature>
<feature type="region of interest" description="Disordered" evidence="1">
    <location>
        <begin position="528"/>
        <end position="575"/>
    </location>
</feature>
<keyword evidence="3" id="KW-1185">Reference proteome</keyword>
<dbReference type="EMBL" id="JAACJM010000222">
    <property type="protein sequence ID" value="KAF5336766.1"/>
    <property type="molecule type" value="Genomic_DNA"/>
</dbReference>
<proteinExistence type="predicted"/>
<feature type="region of interest" description="Disordered" evidence="1">
    <location>
        <begin position="1"/>
        <end position="86"/>
    </location>
</feature>
<gene>
    <name evidence="2" type="ORF">D9758_016388</name>
</gene>
<reference evidence="2 3" key="1">
    <citation type="journal article" date="2020" name="ISME J.">
        <title>Uncovering the hidden diversity of litter-decomposition mechanisms in mushroom-forming fungi.</title>
        <authorList>
            <person name="Floudas D."/>
            <person name="Bentzer J."/>
            <person name="Ahren D."/>
            <person name="Johansson T."/>
            <person name="Persson P."/>
            <person name="Tunlid A."/>
        </authorList>
    </citation>
    <scope>NUCLEOTIDE SEQUENCE [LARGE SCALE GENOMIC DNA]</scope>
    <source>
        <strain evidence="2 3">CBS 291.85</strain>
    </source>
</reference>
<organism evidence="2 3">
    <name type="scientific">Tetrapyrgos nigripes</name>
    <dbReference type="NCBI Taxonomy" id="182062"/>
    <lineage>
        <taxon>Eukaryota</taxon>
        <taxon>Fungi</taxon>
        <taxon>Dikarya</taxon>
        <taxon>Basidiomycota</taxon>
        <taxon>Agaricomycotina</taxon>
        <taxon>Agaricomycetes</taxon>
        <taxon>Agaricomycetidae</taxon>
        <taxon>Agaricales</taxon>
        <taxon>Marasmiineae</taxon>
        <taxon>Marasmiaceae</taxon>
        <taxon>Tetrapyrgos</taxon>
    </lineage>
</organism>
<feature type="compositionally biased region" description="Basic residues" evidence="1">
    <location>
        <begin position="548"/>
        <end position="559"/>
    </location>
</feature>
<feature type="region of interest" description="Disordered" evidence="1">
    <location>
        <begin position="198"/>
        <end position="226"/>
    </location>
</feature>
<protein>
    <submittedName>
        <fullName evidence="2">Uncharacterized protein</fullName>
    </submittedName>
</protein>
<feature type="region of interest" description="Disordered" evidence="1">
    <location>
        <begin position="294"/>
        <end position="318"/>
    </location>
</feature>
<feature type="compositionally biased region" description="Polar residues" evidence="1">
    <location>
        <begin position="40"/>
        <end position="70"/>
    </location>
</feature>
<feature type="compositionally biased region" description="Basic and acidic residues" evidence="1">
    <location>
        <begin position="705"/>
        <end position="715"/>
    </location>
</feature>
<accession>A0A8H5C917</accession>
<evidence type="ECO:0000313" key="3">
    <source>
        <dbReference type="Proteomes" id="UP000559256"/>
    </source>
</evidence>
<feature type="region of interest" description="Disordered" evidence="1">
    <location>
        <begin position="665"/>
        <end position="715"/>
    </location>
</feature>
<dbReference type="OrthoDB" id="3058472at2759"/>
<comment type="caution">
    <text evidence="2">The sequence shown here is derived from an EMBL/GenBank/DDBJ whole genome shotgun (WGS) entry which is preliminary data.</text>
</comment>
<dbReference type="AlphaFoldDB" id="A0A8H5C917"/>
<name>A0A8H5C917_9AGAR</name>